<accession>A0A0G0JWB8</accession>
<evidence type="ECO:0000313" key="3">
    <source>
        <dbReference type="Proteomes" id="UP000034022"/>
    </source>
</evidence>
<evidence type="ECO:0000256" key="1">
    <source>
        <dbReference type="SAM" id="MobiDB-lite"/>
    </source>
</evidence>
<name>A0A0G0JWB8_9BACT</name>
<organism evidence="2 3">
    <name type="scientific">Candidatus Falkowbacteria bacterium GW2011_GWE1_38_31</name>
    <dbReference type="NCBI Taxonomy" id="1618638"/>
    <lineage>
        <taxon>Bacteria</taxon>
        <taxon>Candidatus Falkowiibacteriota</taxon>
    </lineage>
</organism>
<protein>
    <submittedName>
        <fullName evidence="2">Uncharacterized protein</fullName>
    </submittedName>
</protein>
<comment type="caution">
    <text evidence="2">The sequence shown here is derived from an EMBL/GenBank/DDBJ whole genome shotgun (WGS) entry which is preliminary data.</text>
</comment>
<evidence type="ECO:0000313" key="2">
    <source>
        <dbReference type="EMBL" id="KKQ70952.1"/>
    </source>
</evidence>
<gene>
    <name evidence="2" type="ORF">US91_C0002G0031</name>
</gene>
<feature type="region of interest" description="Disordered" evidence="1">
    <location>
        <begin position="1"/>
        <end position="25"/>
    </location>
</feature>
<dbReference type="EMBL" id="LBUU01000002">
    <property type="protein sequence ID" value="KKQ70952.1"/>
    <property type="molecule type" value="Genomic_DNA"/>
</dbReference>
<proteinExistence type="predicted"/>
<reference evidence="2 3" key="1">
    <citation type="journal article" date="2015" name="Nature">
        <title>rRNA introns, odd ribosomes, and small enigmatic genomes across a large radiation of phyla.</title>
        <authorList>
            <person name="Brown C.T."/>
            <person name="Hug L.A."/>
            <person name="Thomas B.C."/>
            <person name="Sharon I."/>
            <person name="Castelle C.J."/>
            <person name="Singh A."/>
            <person name="Wilkins M.J."/>
            <person name="Williams K.H."/>
            <person name="Banfield J.F."/>
        </authorList>
    </citation>
    <scope>NUCLEOTIDE SEQUENCE [LARGE SCALE GENOMIC DNA]</scope>
</reference>
<dbReference type="Proteomes" id="UP000034022">
    <property type="component" value="Unassembled WGS sequence"/>
</dbReference>
<sequence length="99" mass="10796">MDKKLIIKKSEIGEDETGGNTEQLTSQTTTITGISSGFGNVRAVNVLGLGFGNSPIDLAKIFLEFVSATTVPCTEEELSEMSQIIVNIHQRYYKKNVLS</sequence>
<feature type="compositionally biased region" description="Basic and acidic residues" evidence="1">
    <location>
        <begin position="1"/>
        <end position="12"/>
    </location>
</feature>
<dbReference type="AlphaFoldDB" id="A0A0G0JWB8"/>